<protein>
    <submittedName>
        <fullName evidence="9">DUF2029 domain-containing protein</fullName>
    </submittedName>
</protein>
<dbReference type="Proteomes" id="UP000755104">
    <property type="component" value="Unassembled WGS sequence"/>
</dbReference>
<comment type="caution">
    <text evidence="9">The sequence shown here is derived from an EMBL/GenBank/DDBJ whole genome shotgun (WGS) entry which is preliminary data.</text>
</comment>
<feature type="transmembrane region" description="Helical" evidence="8">
    <location>
        <begin position="15"/>
        <end position="35"/>
    </location>
</feature>
<proteinExistence type="inferred from homology"/>
<evidence type="ECO:0000256" key="6">
    <source>
        <dbReference type="ARBA" id="ARBA00023136"/>
    </source>
</evidence>
<evidence type="ECO:0000256" key="4">
    <source>
        <dbReference type="ARBA" id="ARBA00022692"/>
    </source>
</evidence>
<evidence type="ECO:0000313" key="9">
    <source>
        <dbReference type="EMBL" id="MBX7483622.1"/>
    </source>
</evidence>
<feature type="transmembrane region" description="Helical" evidence="8">
    <location>
        <begin position="352"/>
        <end position="373"/>
    </location>
</feature>
<evidence type="ECO:0000256" key="7">
    <source>
        <dbReference type="ARBA" id="ARBA00024033"/>
    </source>
</evidence>
<evidence type="ECO:0000256" key="8">
    <source>
        <dbReference type="SAM" id="Phobius"/>
    </source>
</evidence>
<accession>A0ABS7J8F8</accession>
<evidence type="ECO:0000256" key="3">
    <source>
        <dbReference type="ARBA" id="ARBA00022679"/>
    </source>
</evidence>
<keyword evidence="2" id="KW-1003">Cell membrane</keyword>
<dbReference type="InterPro" id="IPR018584">
    <property type="entry name" value="GT87"/>
</dbReference>
<feature type="transmembrane region" description="Helical" evidence="8">
    <location>
        <begin position="90"/>
        <end position="119"/>
    </location>
</feature>
<organism evidence="9 10">
    <name type="scientific">Qipengyuania qiaonensis</name>
    <dbReference type="NCBI Taxonomy" id="2867240"/>
    <lineage>
        <taxon>Bacteria</taxon>
        <taxon>Pseudomonadati</taxon>
        <taxon>Pseudomonadota</taxon>
        <taxon>Alphaproteobacteria</taxon>
        <taxon>Sphingomonadales</taxon>
        <taxon>Erythrobacteraceae</taxon>
        <taxon>Qipengyuania</taxon>
    </lineage>
</organism>
<comment type="subcellular location">
    <subcellularLocation>
        <location evidence="1">Cell membrane</location>
        <topology evidence="1">Multi-pass membrane protein</topology>
    </subcellularLocation>
</comment>
<keyword evidence="4 8" id="KW-0812">Transmembrane</keyword>
<sequence length="386" mass="41005">MDWLRKADWLTRERVRGYAILLAIAGAGVLVDAYIKAMGSHGTDFLAFWGAGHVTVAGDPGAAYDLAVQERVQTGTGSEGWFAFVNPPPFLFVAAPFGAMPFPLAWIAWVAAGWSLWAWMSIRAFPRLWPLVIAYPGAVIAATHAQTGLLTGALLVLAAHEFGRRPALSGAAIGALVIKPHLAVLAPFWFATGGKWRAFLAASIASIALLAASMIAFGGGILAEYATSWRASRALLEGINPDFLLRMSTFFSQTRLLAGDTAATIAGGLSALAALATAVLAWRRFDGDVQATGASVLAATALASPYLFNYDLAFLVFPTLWLVVQGLERGFRPFEKLGLVILYLAPYATRALAFPLGINLMPFAALALLALVWSRGTRPSGTAPDQ</sequence>
<keyword evidence="10" id="KW-1185">Reference proteome</keyword>
<feature type="transmembrane region" description="Helical" evidence="8">
    <location>
        <begin position="171"/>
        <end position="191"/>
    </location>
</feature>
<reference evidence="9 10" key="1">
    <citation type="submission" date="2021-08" db="EMBL/GenBank/DDBJ databases">
        <title>Comparative Genomics Analysis of the Genus Qipengyuania Reveals Extensive Genetic Diversity and Metabolic Versatility, Including the Description of Fifteen Novel Species.</title>
        <authorList>
            <person name="Liu Y."/>
        </authorList>
    </citation>
    <scope>NUCLEOTIDE SEQUENCE [LARGE SCALE GENOMIC DNA]</scope>
    <source>
        <strain evidence="9 10">6D47A</strain>
    </source>
</reference>
<feature type="transmembrane region" description="Helical" evidence="8">
    <location>
        <begin position="198"/>
        <end position="223"/>
    </location>
</feature>
<keyword evidence="3" id="KW-0808">Transferase</keyword>
<evidence type="ECO:0000256" key="5">
    <source>
        <dbReference type="ARBA" id="ARBA00022989"/>
    </source>
</evidence>
<evidence type="ECO:0000256" key="1">
    <source>
        <dbReference type="ARBA" id="ARBA00004651"/>
    </source>
</evidence>
<gene>
    <name evidence="9" type="ORF">K3174_13890</name>
</gene>
<comment type="similarity">
    <text evidence="7">Belongs to the glycosyltransferase 87 family.</text>
</comment>
<feature type="transmembrane region" description="Helical" evidence="8">
    <location>
        <begin position="131"/>
        <end position="159"/>
    </location>
</feature>
<name>A0ABS7J8F8_9SPHN</name>
<feature type="transmembrane region" description="Helical" evidence="8">
    <location>
        <begin position="262"/>
        <end position="282"/>
    </location>
</feature>
<dbReference type="EMBL" id="JAIGNO010000011">
    <property type="protein sequence ID" value="MBX7483622.1"/>
    <property type="molecule type" value="Genomic_DNA"/>
</dbReference>
<dbReference type="Pfam" id="PF09594">
    <property type="entry name" value="GT87"/>
    <property type="match status" value="1"/>
</dbReference>
<keyword evidence="5 8" id="KW-1133">Transmembrane helix</keyword>
<keyword evidence="6 8" id="KW-0472">Membrane</keyword>
<evidence type="ECO:0000256" key="2">
    <source>
        <dbReference type="ARBA" id="ARBA00022475"/>
    </source>
</evidence>
<dbReference type="RefSeq" id="WP_221559613.1">
    <property type="nucleotide sequence ID" value="NZ_JAIGNO010000011.1"/>
</dbReference>
<evidence type="ECO:0000313" key="10">
    <source>
        <dbReference type="Proteomes" id="UP000755104"/>
    </source>
</evidence>